<dbReference type="InterPro" id="IPR000719">
    <property type="entry name" value="Prot_kinase_dom"/>
</dbReference>
<dbReference type="AlphaFoldDB" id="A0A4Z1GRF6"/>
<organism evidence="3 4">
    <name type="scientific">Botrytis hyacinthi</name>
    <dbReference type="NCBI Taxonomy" id="278943"/>
    <lineage>
        <taxon>Eukaryota</taxon>
        <taxon>Fungi</taxon>
        <taxon>Dikarya</taxon>
        <taxon>Ascomycota</taxon>
        <taxon>Pezizomycotina</taxon>
        <taxon>Leotiomycetes</taxon>
        <taxon>Helotiales</taxon>
        <taxon>Sclerotiniaceae</taxon>
        <taxon>Botrytis</taxon>
    </lineage>
</organism>
<evidence type="ECO:0000313" key="4">
    <source>
        <dbReference type="Proteomes" id="UP000297814"/>
    </source>
</evidence>
<name>A0A4Z1GRF6_9HELO</name>
<feature type="region of interest" description="Disordered" evidence="1">
    <location>
        <begin position="512"/>
        <end position="631"/>
    </location>
</feature>
<feature type="region of interest" description="Disordered" evidence="1">
    <location>
        <begin position="781"/>
        <end position="814"/>
    </location>
</feature>
<proteinExistence type="predicted"/>
<gene>
    <name evidence="3" type="ORF">BHYA_0133g00090</name>
</gene>
<feature type="compositionally biased region" description="Basic and acidic residues" evidence="1">
    <location>
        <begin position="517"/>
        <end position="537"/>
    </location>
</feature>
<dbReference type="InterPro" id="IPR011009">
    <property type="entry name" value="Kinase-like_dom_sf"/>
</dbReference>
<feature type="compositionally biased region" description="Basic and acidic residues" evidence="1">
    <location>
        <begin position="799"/>
        <end position="813"/>
    </location>
</feature>
<evidence type="ECO:0000259" key="2">
    <source>
        <dbReference type="PROSITE" id="PS50011"/>
    </source>
</evidence>
<feature type="region of interest" description="Disordered" evidence="1">
    <location>
        <begin position="1"/>
        <end position="29"/>
    </location>
</feature>
<feature type="compositionally biased region" description="Basic and acidic residues" evidence="1">
    <location>
        <begin position="781"/>
        <end position="792"/>
    </location>
</feature>
<protein>
    <recommendedName>
        <fullName evidence="2">Protein kinase domain-containing protein</fullName>
    </recommendedName>
</protein>
<keyword evidence="4" id="KW-1185">Reference proteome</keyword>
<feature type="domain" description="Protein kinase" evidence="2">
    <location>
        <begin position="63"/>
        <end position="389"/>
    </location>
</feature>
<feature type="region of interest" description="Disordered" evidence="1">
    <location>
        <begin position="725"/>
        <end position="767"/>
    </location>
</feature>
<dbReference type="Proteomes" id="UP000297814">
    <property type="component" value="Unassembled WGS sequence"/>
</dbReference>
<dbReference type="InterPro" id="IPR053083">
    <property type="entry name" value="TF_kinase-domain_protein"/>
</dbReference>
<feature type="compositionally biased region" description="Basic and acidic residues" evidence="1">
    <location>
        <begin position="725"/>
        <end position="761"/>
    </location>
</feature>
<dbReference type="SUPFAM" id="SSF56112">
    <property type="entry name" value="Protein kinase-like (PK-like)"/>
    <property type="match status" value="1"/>
</dbReference>
<comment type="caution">
    <text evidence="3">The sequence shown here is derived from an EMBL/GenBank/DDBJ whole genome shotgun (WGS) entry which is preliminary data.</text>
</comment>
<evidence type="ECO:0000313" key="3">
    <source>
        <dbReference type="EMBL" id="TGO36167.1"/>
    </source>
</evidence>
<dbReference type="SMART" id="SM00220">
    <property type="entry name" value="S_TKc"/>
    <property type="match status" value="1"/>
</dbReference>
<sequence length="1094" mass="125027">MAAGARNRFNPGGLRGVRKPPTTEEWEKFSDFEKDQKRGEEWMSRIYGWNINADADTLPKSRWIPDKILGKGIAVFKKGVIEAHGRIRYERIVVKQASSPEAKARLQNGASILDHVRQPFDFDADHIISRTRAYEEDSGTGADDTFDPAYVHEFAPETVGRTYTTYYEQGNLNQWLENNFGEQCLSENDLWSVMGCMAKMCMNLEHGHSTNANHRSREQYKSVVHLDIRPESIFCTMDNDISQHSNGTRFLLGKFEKAAVVPSDPMDKIWMFRIRGRADPKWATPEQKYPGMEGRSIGTPCNIFGIGALLYYMITGRELGDSAWNIGISDSPTDQGLKLYFGADLVTEPIATQQEYSKTLVRTILQCLSYHPKDRIDAKELRALSEKALDLVYRQRMPGEVRYNPGDPAVILEPQEELQPNDYTPSDLGLKVYKPPADQPETLRARADKWIKRFFLFPDSARSQQAREKQRLEYERQVEIQRQAEAAEAARKQVLADIEVAEAEEIRLQIEEEEEEDRRIAKQRADKRAKMAAEMARKRAAAGGEEGKQTLLPQTVRKRDRSPEIVEERSRKRARSASPVRANTPDTAAAQEGGAQPMDIDSNKDKTIPPPGDTDKPPSGASNPPVGAQPYKFDLDLNIDIEEDPRIRGDPSFQVKYLGTKTTVDKLDDNSAFWKDRAWWKGNLFEKANLPPEGKAFYDFIHSTHGKTPQAFSWSAQALALRKEAKGNQEQVEKEKEKKREEEKKQEKEKQEKQRREREEAEAKEEEEAIERRALWEKLTQRVERDEPESQRKQQNRQVTRDTDKLRVAEAKEKRRNPRLDPLIAIDPGYEVQFNHRTYVVRHLEYALFLFPWEDYAWWKGALMKKGELPMEALRYYRDLEDQGISLSAHGGSDTETRQELTKVSEMIREFDEKHGEKHGHLGLINPPLGGAARGLNNDQESPRTRKFRDALRGLTLRSPKYWEIYNQLGPGENIFDFSDDSVQEVPPPSANARSRTPPRESLYMIASPGPEVPKAPKSSRGSKTPKDKPAAWFCPYCNEKDGGYMQKHSCAGHIANKHKTKKGKPKTTPFVPKGSAQKAAAPEEYYYLRDDEA</sequence>
<feature type="compositionally biased region" description="Basic and acidic residues" evidence="1">
    <location>
        <begin position="561"/>
        <end position="570"/>
    </location>
</feature>
<dbReference type="PANTHER" id="PTHR44305">
    <property type="entry name" value="SI:DKEY-192D15.2-RELATED"/>
    <property type="match status" value="1"/>
</dbReference>
<dbReference type="Gene3D" id="1.10.510.10">
    <property type="entry name" value="Transferase(Phosphotransferase) domain 1"/>
    <property type="match status" value="1"/>
</dbReference>
<feature type="region of interest" description="Disordered" evidence="1">
    <location>
        <begin position="1058"/>
        <end position="1078"/>
    </location>
</feature>
<feature type="region of interest" description="Disordered" evidence="1">
    <location>
        <begin position="979"/>
        <end position="1028"/>
    </location>
</feature>
<dbReference type="GO" id="GO:0005524">
    <property type="term" value="F:ATP binding"/>
    <property type="evidence" value="ECO:0007669"/>
    <property type="project" value="InterPro"/>
</dbReference>
<accession>A0A4Z1GRF6</accession>
<reference evidence="3 4" key="1">
    <citation type="submission" date="2017-12" db="EMBL/GenBank/DDBJ databases">
        <title>Comparative genomics of Botrytis spp.</title>
        <authorList>
            <person name="Valero-Jimenez C.A."/>
            <person name="Tapia P."/>
            <person name="Veloso J."/>
            <person name="Silva-Moreno E."/>
            <person name="Staats M."/>
            <person name="Valdes J.H."/>
            <person name="Van Kan J.A.L."/>
        </authorList>
    </citation>
    <scope>NUCLEOTIDE SEQUENCE [LARGE SCALE GENOMIC DNA]</scope>
    <source>
        <strain evidence="3 4">Bh0001</strain>
    </source>
</reference>
<dbReference type="PROSITE" id="PS50011">
    <property type="entry name" value="PROTEIN_KINASE_DOM"/>
    <property type="match status" value="1"/>
</dbReference>
<evidence type="ECO:0000256" key="1">
    <source>
        <dbReference type="SAM" id="MobiDB-lite"/>
    </source>
</evidence>
<dbReference type="EMBL" id="PQXK01000133">
    <property type="protein sequence ID" value="TGO36167.1"/>
    <property type="molecule type" value="Genomic_DNA"/>
</dbReference>
<dbReference type="GO" id="GO:0004672">
    <property type="term" value="F:protein kinase activity"/>
    <property type="evidence" value="ECO:0007669"/>
    <property type="project" value="InterPro"/>
</dbReference>